<organism evidence="1 2">
    <name type="scientific">Tetracentron sinense</name>
    <name type="common">Spur-leaf</name>
    <dbReference type="NCBI Taxonomy" id="13715"/>
    <lineage>
        <taxon>Eukaryota</taxon>
        <taxon>Viridiplantae</taxon>
        <taxon>Streptophyta</taxon>
        <taxon>Embryophyta</taxon>
        <taxon>Tracheophyta</taxon>
        <taxon>Spermatophyta</taxon>
        <taxon>Magnoliopsida</taxon>
        <taxon>Trochodendrales</taxon>
        <taxon>Trochodendraceae</taxon>
        <taxon>Tetracentron</taxon>
    </lineage>
</organism>
<proteinExistence type="predicted"/>
<keyword evidence="2" id="KW-1185">Reference proteome</keyword>
<name>A0A834ZN76_TETSI</name>
<comment type="caution">
    <text evidence="1">The sequence shown here is derived from an EMBL/GenBank/DDBJ whole genome shotgun (WGS) entry which is preliminary data.</text>
</comment>
<evidence type="ECO:0000313" key="2">
    <source>
        <dbReference type="Proteomes" id="UP000655225"/>
    </source>
</evidence>
<protein>
    <submittedName>
        <fullName evidence="1">Uncharacterized protein</fullName>
    </submittedName>
</protein>
<reference evidence="1 2" key="1">
    <citation type="submission" date="2020-04" db="EMBL/GenBank/DDBJ databases">
        <title>Plant Genome Project.</title>
        <authorList>
            <person name="Zhang R.-G."/>
        </authorList>
    </citation>
    <scope>NUCLEOTIDE SEQUENCE [LARGE SCALE GENOMIC DNA]</scope>
    <source>
        <strain evidence="1">YNK0</strain>
        <tissue evidence="1">Leaf</tissue>
    </source>
</reference>
<dbReference type="AlphaFoldDB" id="A0A834ZN76"/>
<dbReference type="EMBL" id="JABCRI010000006">
    <property type="protein sequence ID" value="KAF8405397.1"/>
    <property type="molecule type" value="Genomic_DNA"/>
</dbReference>
<evidence type="ECO:0000313" key="1">
    <source>
        <dbReference type="EMBL" id="KAF8405397.1"/>
    </source>
</evidence>
<dbReference type="Proteomes" id="UP000655225">
    <property type="component" value="Unassembled WGS sequence"/>
</dbReference>
<gene>
    <name evidence="1" type="ORF">HHK36_010302</name>
</gene>
<sequence>MGKISFCVGDALRNLKFYEQEVRDGKRTDAAEIDEKEKEGANGKLRLQNSLKKFQGKGRGSFGKRRNKTHALCEVWTSQLSRADVLLVAIMRTG</sequence>
<accession>A0A834ZN76</accession>